<sequence>MTCAGAMANNSLFMNASPKGGVRNTLLAMHTSDLS</sequence>
<proteinExistence type="predicted"/>
<dbReference type="EMBL" id="UINC01146070">
    <property type="protein sequence ID" value="SVD36583.1"/>
    <property type="molecule type" value="Genomic_DNA"/>
</dbReference>
<accession>A0A382UQP2</accession>
<protein>
    <submittedName>
        <fullName evidence="1">Uncharacterized protein</fullName>
    </submittedName>
</protein>
<reference evidence="1" key="1">
    <citation type="submission" date="2018-05" db="EMBL/GenBank/DDBJ databases">
        <authorList>
            <person name="Lanie J.A."/>
            <person name="Ng W.-L."/>
            <person name="Kazmierczak K.M."/>
            <person name="Andrzejewski T.M."/>
            <person name="Davidsen T.M."/>
            <person name="Wayne K.J."/>
            <person name="Tettelin H."/>
            <person name="Glass J.I."/>
            <person name="Rusch D."/>
            <person name="Podicherti R."/>
            <person name="Tsui H.-C.T."/>
            <person name="Winkler M.E."/>
        </authorList>
    </citation>
    <scope>NUCLEOTIDE SEQUENCE</scope>
</reference>
<dbReference type="AlphaFoldDB" id="A0A382UQP2"/>
<evidence type="ECO:0000313" key="1">
    <source>
        <dbReference type="EMBL" id="SVD36583.1"/>
    </source>
</evidence>
<organism evidence="1">
    <name type="scientific">marine metagenome</name>
    <dbReference type="NCBI Taxonomy" id="408172"/>
    <lineage>
        <taxon>unclassified sequences</taxon>
        <taxon>metagenomes</taxon>
        <taxon>ecological metagenomes</taxon>
    </lineage>
</organism>
<gene>
    <name evidence="1" type="ORF">METZ01_LOCUS389437</name>
</gene>
<name>A0A382UQP2_9ZZZZ</name>